<gene>
    <name evidence="2" type="primary">AlNc14C60G4440</name>
    <name evidence="2" type="ORF">ALNC14_051240</name>
</gene>
<reference evidence="2" key="2">
    <citation type="submission" date="2011-02" db="EMBL/GenBank/DDBJ databases">
        <authorList>
            <person name="MacLean D."/>
        </authorList>
    </citation>
    <scope>NUCLEOTIDE SEQUENCE</scope>
</reference>
<name>F0WCR0_9STRA</name>
<feature type="compositionally biased region" description="Low complexity" evidence="1">
    <location>
        <begin position="372"/>
        <end position="381"/>
    </location>
</feature>
<feature type="compositionally biased region" description="Polar residues" evidence="1">
    <location>
        <begin position="434"/>
        <end position="445"/>
    </location>
</feature>
<protein>
    <submittedName>
        <fullName evidence="2">AlNc14C60G4440 protein</fullName>
    </submittedName>
</protein>
<dbReference type="HOGENOM" id="CLU_599098_0_0_1"/>
<feature type="region of interest" description="Disordered" evidence="1">
    <location>
        <begin position="414"/>
        <end position="457"/>
    </location>
</feature>
<feature type="compositionally biased region" description="Basic and acidic residues" evidence="1">
    <location>
        <begin position="446"/>
        <end position="457"/>
    </location>
</feature>
<dbReference type="AlphaFoldDB" id="F0WCR0"/>
<proteinExistence type="predicted"/>
<reference evidence="2" key="1">
    <citation type="journal article" date="2011" name="PLoS Biol.">
        <title>Gene gain and loss during evolution of obligate parasitism in the white rust pathogen of Arabidopsis thaliana.</title>
        <authorList>
            <person name="Kemen E."/>
            <person name="Gardiner A."/>
            <person name="Schultz-Larsen T."/>
            <person name="Kemen A.C."/>
            <person name="Balmuth A.L."/>
            <person name="Robert-Seilaniantz A."/>
            <person name="Bailey K."/>
            <person name="Holub E."/>
            <person name="Studholme D.J."/>
            <person name="Maclean D."/>
            <person name="Jones J.D."/>
        </authorList>
    </citation>
    <scope>NUCLEOTIDE SEQUENCE</scope>
</reference>
<dbReference type="EMBL" id="FR824105">
    <property type="protein sequence ID" value="CCA18981.1"/>
    <property type="molecule type" value="Genomic_DNA"/>
</dbReference>
<evidence type="ECO:0000256" key="1">
    <source>
        <dbReference type="SAM" id="MobiDB-lite"/>
    </source>
</evidence>
<evidence type="ECO:0000313" key="2">
    <source>
        <dbReference type="EMBL" id="CCA18981.1"/>
    </source>
</evidence>
<feature type="region of interest" description="Disordered" evidence="1">
    <location>
        <begin position="364"/>
        <end position="386"/>
    </location>
</feature>
<accession>F0WCR0</accession>
<sequence>MLQTVFNDEELKLLTLDLPSSHRAFIVTARIKVMMFTFGASFTYHLLSQDFFGMATCVEVAECLTLLITKECGTEFAFEGITALVSETLDNIALFSLTNDSSGCDAVFKSCMHVLCTLYQVNTEDSSNLGVIQATASGPITAALRKVLEATIVLEWAWKPTKNSVSIRGDVGTTVHRDLYKFFRLLLQQSHTRVLLAQIMIPREDKNTSLQLEHGLLRMYVVWLDCTCTASYDLRPILVHFSKFCLRIATDTQKSATSRLLARHCYSAAIMNSENSKYLILNKKPIQVSHFPLYVVAPFSSEELQVFTIRLRRVDEEVNGIYQYTFTAESMNHCDLSSIEAIEVLEKKNIRFKGSIVHRGVETLNAEKRGTRSSSATPKKTSPTDKVIELLIQDQESYKSSELTDAIESSRAMMYSRSNGSQEGVDIGKDGADTNISPLKPNMSTEQRKKKENCCLQ</sequence>
<organism evidence="2">
    <name type="scientific">Albugo laibachii Nc14</name>
    <dbReference type="NCBI Taxonomy" id="890382"/>
    <lineage>
        <taxon>Eukaryota</taxon>
        <taxon>Sar</taxon>
        <taxon>Stramenopiles</taxon>
        <taxon>Oomycota</taxon>
        <taxon>Peronosporomycetes</taxon>
        <taxon>Albuginales</taxon>
        <taxon>Albuginaceae</taxon>
        <taxon>Albugo</taxon>
    </lineage>
</organism>